<dbReference type="OrthoDB" id="928522at2"/>
<dbReference type="PANTHER" id="PTHR24173:SF74">
    <property type="entry name" value="ANKYRIN REPEAT DOMAIN-CONTAINING PROTEIN 16"/>
    <property type="match status" value="1"/>
</dbReference>
<evidence type="ECO:0000313" key="4">
    <source>
        <dbReference type="EMBL" id="AIE86141.1"/>
    </source>
</evidence>
<dbReference type="Gene3D" id="1.25.40.20">
    <property type="entry name" value="Ankyrin repeat-containing domain"/>
    <property type="match status" value="2"/>
</dbReference>
<dbReference type="eggNOG" id="COG0666">
    <property type="taxonomic scope" value="Bacteria"/>
</dbReference>
<dbReference type="SUPFAM" id="SSF48403">
    <property type="entry name" value="Ankyrin repeat"/>
    <property type="match status" value="1"/>
</dbReference>
<dbReference type="Pfam" id="PF00023">
    <property type="entry name" value="Ank"/>
    <property type="match status" value="2"/>
</dbReference>
<dbReference type="PRINTS" id="PR01415">
    <property type="entry name" value="ANKYRIN"/>
</dbReference>
<evidence type="ECO:0000256" key="1">
    <source>
        <dbReference type="ARBA" id="ARBA00022737"/>
    </source>
</evidence>
<evidence type="ECO:0000256" key="3">
    <source>
        <dbReference type="PROSITE-ProRule" id="PRU00023"/>
    </source>
</evidence>
<keyword evidence="1" id="KW-0677">Repeat</keyword>
<dbReference type="RefSeq" id="WP_025225316.1">
    <property type="nucleotide sequence ID" value="NZ_CP007139.1"/>
</dbReference>
<dbReference type="Pfam" id="PF12796">
    <property type="entry name" value="Ank_2"/>
    <property type="match status" value="1"/>
</dbReference>
<reference evidence="4 5" key="1">
    <citation type="journal article" date="2014" name="PLoS ONE">
        <title>The first complete genome sequence of the class fimbriimonadia in the phylum armatimonadetes.</title>
        <authorList>
            <person name="Hu Z.Y."/>
            <person name="Wang Y.Z."/>
            <person name="Im W.T."/>
            <person name="Wang S.Y."/>
            <person name="Zhao G.P."/>
            <person name="Zheng H.J."/>
            <person name="Quan Z.X."/>
        </authorList>
    </citation>
    <scope>NUCLEOTIDE SEQUENCE [LARGE SCALE GENOMIC DNA]</scope>
    <source>
        <strain evidence="4">Gsoil 348</strain>
    </source>
</reference>
<dbReference type="HOGENOM" id="CLU_892761_0_0_0"/>
<dbReference type="InterPro" id="IPR036770">
    <property type="entry name" value="Ankyrin_rpt-contain_sf"/>
</dbReference>
<feature type="repeat" description="ANK" evidence="3">
    <location>
        <begin position="218"/>
        <end position="250"/>
    </location>
</feature>
<dbReference type="PROSITE" id="PS50088">
    <property type="entry name" value="ANK_REPEAT"/>
    <property type="match status" value="3"/>
</dbReference>
<dbReference type="PANTHER" id="PTHR24173">
    <property type="entry name" value="ANKYRIN REPEAT CONTAINING"/>
    <property type="match status" value="1"/>
</dbReference>
<dbReference type="STRING" id="661478.OP10G_2773"/>
<dbReference type="PROSITE" id="PS50297">
    <property type="entry name" value="ANK_REP_REGION"/>
    <property type="match status" value="3"/>
</dbReference>
<keyword evidence="2 3" id="KW-0040">ANK repeat</keyword>
<gene>
    <name evidence="4" type="ORF">OP10G_2773</name>
</gene>
<name>A0A068NRT6_FIMGI</name>
<sequence length="350" mass="38400">MSQSVNRPDLRQLRIQAKELLRAVRAGDPAAVARVVPYFASSPSFTLVNAQLVIARENGHESWARLAAELEPAKETKSLRDQFFDLLEAGDEGRTVQLIKDHPEVAGMWRRGEYGWVSPLHRAAGLGKLATVRQLVEAGAEIYAVNQSGYPPVSDAVDGRHTEVAEYLMQASAASDHGHPPTYGCGIDMVLATRMGMLDRVRMHVERDPFAVYRRGCIGESVLHWPAHNGYVEIVRFLLDHGAQIEADEIGLYGGKPLHWASEHAPACVALLLERGANPNSRNLMPGEFEGFTPLHMMASQRNQCIECAELLLAAGADPTLRDAKGATALDVAKERGRDQTAAFLANLRR</sequence>
<proteinExistence type="predicted"/>
<evidence type="ECO:0000256" key="2">
    <source>
        <dbReference type="ARBA" id="ARBA00023043"/>
    </source>
</evidence>
<keyword evidence="5" id="KW-1185">Reference proteome</keyword>
<dbReference type="SMART" id="SM00248">
    <property type="entry name" value="ANK"/>
    <property type="match status" value="5"/>
</dbReference>
<feature type="repeat" description="ANK" evidence="3">
    <location>
        <begin position="115"/>
        <end position="147"/>
    </location>
</feature>
<dbReference type="EMBL" id="CP007139">
    <property type="protein sequence ID" value="AIE86141.1"/>
    <property type="molecule type" value="Genomic_DNA"/>
</dbReference>
<evidence type="ECO:0000313" key="5">
    <source>
        <dbReference type="Proteomes" id="UP000027982"/>
    </source>
</evidence>
<accession>A0A068NRT6</accession>
<dbReference type="Proteomes" id="UP000027982">
    <property type="component" value="Chromosome"/>
</dbReference>
<feature type="repeat" description="ANK" evidence="3">
    <location>
        <begin position="290"/>
        <end position="324"/>
    </location>
</feature>
<dbReference type="AlphaFoldDB" id="A0A068NRT6"/>
<dbReference type="KEGG" id="fgi:OP10G_2773"/>
<dbReference type="InterPro" id="IPR002110">
    <property type="entry name" value="Ankyrin_rpt"/>
</dbReference>
<protein>
    <submittedName>
        <fullName evidence="4">Ankyrin</fullName>
    </submittedName>
</protein>
<organism evidence="4 5">
    <name type="scientific">Fimbriimonas ginsengisoli Gsoil 348</name>
    <dbReference type="NCBI Taxonomy" id="661478"/>
    <lineage>
        <taxon>Bacteria</taxon>
        <taxon>Bacillati</taxon>
        <taxon>Armatimonadota</taxon>
        <taxon>Fimbriimonadia</taxon>
        <taxon>Fimbriimonadales</taxon>
        <taxon>Fimbriimonadaceae</taxon>
        <taxon>Fimbriimonas</taxon>
    </lineage>
</organism>